<reference evidence="1 2" key="1">
    <citation type="submission" date="2007-06" db="EMBL/GenBank/DDBJ databases">
        <title>The Genome Sequence of Coccidioides posadasii RMSCC_3488.</title>
        <authorList>
            <consortium name="Coccidioides Genome Resources Consortium"/>
            <consortium name="The Broad Institute Genome Sequencing Platform"/>
            <person name="Henn M.R."/>
            <person name="Sykes S."/>
            <person name="Young S."/>
            <person name="Jaffe D."/>
            <person name="Berlin A."/>
            <person name="Alvarez P."/>
            <person name="Butler J."/>
            <person name="Gnerre S."/>
            <person name="Grabherr M."/>
            <person name="Mauceli E."/>
            <person name="Brockman W."/>
            <person name="Kodira C."/>
            <person name="Alvarado L."/>
            <person name="Zeng Q."/>
            <person name="Crawford M."/>
            <person name="Antoine C."/>
            <person name="Devon K."/>
            <person name="Galgiani J."/>
            <person name="Orsborn K."/>
            <person name="Lewis M.L."/>
            <person name="Nusbaum C."/>
            <person name="Galagan J."/>
            <person name="Birren B."/>
        </authorList>
    </citation>
    <scope>NUCLEOTIDE SEQUENCE [LARGE SCALE GENOMIC DNA]</scope>
    <source>
        <strain evidence="1 2">RMSCC 3488</strain>
    </source>
</reference>
<dbReference type="AlphaFoldDB" id="A0A0J6F710"/>
<dbReference type="Proteomes" id="UP000054567">
    <property type="component" value="Unassembled WGS sequence"/>
</dbReference>
<dbReference type="EMBL" id="DS268109">
    <property type="protein sequence ID" value="KMM65973.1"/>
    <property type="molecule type" value="Genomic_DNA"/>
</dbReference>
<gene>
    <name evidence="1" type="ORF">CPAG_02314</name>
</gene>
<accession>A0A0J6F710</accession>
<name>A0A0J6F710_COCPO</name>
<evidence type="ECO:0000313" key="1">
    <source>
        <dbReference type="EMBL" id="KMM65973.1"/>
    </source>
</evidence>
<organism evidence="1 2">
    <name type="scientific">Coccidioides posadasii RMSCC 3488</name>
    <dbReference type="NCBI Taxonomy" id="454284"/>
    <lineage>
        <taxon>Eukaryota</taxon>
        <taxon>Fungi</taxon>
        <taxon>Dikarya</taxon>
        <taxon>Ascomycota</taxon>
        <taxon>Pezizomycotina</taxon>
        <taxon>Eurotiomycetes</taxon>
        <taxon>Eurotiomycetidae</taxon>
        <taxon>Onygenales</taxon>
        <taxon>Onygenaceae</taxon>
        <taxon>Coccidioides</taxon>
    </lineage>
</organism>
<dbReference type="VEuPathDB" id="FungiDB:CPAG_02314"/>
<reference evidence="2" key="2">
    <citation type="journal article" date="2009" name="Genome Res.">
        <title>Comparative genomic analyses of the human fungal pathogens Coccidioides and their relatives.</title>
        <authorList>
            <person name="Sharpton T.J."/>
            <person name="Stajich J.E."/>
            <person name="Rounsley S.D."/>
            <person name="Gardner M.J."/>
            <person name="Wortman J.R."/>
            <person name="Jordar V.S."/>
            <person name="Maiti R."/>
            <person name="Kodira C.D."/>
            <person name="Neafsey D.E."/>
            <person name="Zeng Q."/>
            <person name="Hung C.-Y."/>
            <person name="McMahan C."/>
            <person name="Muszewska A."/>
            <person name="Grynberg M."/>
            <person name="Mandel M.A."/>
            <person name="Kellner E.M."/>
            <person name="Barker B.M."/>
            <person name="Galgiani J.N."/>
            <person name="Orbach M.J."/>
            <person name="Kirkland T.N."/>
            <person name="Cole G.T."/>
            <person name="Henn M.R."/>
            <person name="Birren B.W."/>
            <person name="Taylor J.W."/>
        </authorList>
    </citation>
    <scope>NUCLEOTIDE SEQUENCE [LARGE SCALE GENOMIC DNA]</scope>
    <source>
        <strain evidence="2">RMSCC 3488</strain>
    </source>
</reference>
<sequence>MGSGPRRKGGTNGARWECQDISESGGIPRCMGGLFKQSKCGWCSKIHAGFSQRINIGKTLLIISDAMGGQPECLQGQRMVALFLAGGKVMAFLANSWAERLGRTKTKMMEYFV</sequence>
<evidence type="ECO:0000313" key="2">
    <source>
        <dbReference type="Proteomes" id="UP000054567"/>
    </source>
</evidence>
<proteinExistence type="predicted"/>
<protein>
    <submittedName>
        <fullName evidence="1">Uncharacterized protein</fullName>
    </submittedName>
</protein>
<reference evidence="2" key="3">
    <citation type="journal article" date="2010" name="Genome Res.">
        <title>Population genomic sequencing of Coccidioides fungi reveals recent hybridization and transposon control.</title>
        <authorList>
            <person name="Neafsey D.E."/>
            <person name="Barker B.M."/>
            <person name="Sharpton T.J."/>
            <person name="Stajich J.E."/>
            <person name="Park D.J."/>
            <person name="Whiston E."/>
            <person name="Hung C.-Y."/>
            <person name="McMahan C."/>
            <person name="White J."/>
            <person name="Sykes S."/>
            <person name="Heiman D."/>
            <person name="Young S."/>
            <person name="Zeng Q."/>
            <person name="Abouelleil A."/>
            <person name="Aftuck L."/>
            <person name="Bessette D."/>
            <person name="Brown A."/>
            <person name="FitzGerald M."/>
            <person name="Lui A."/>
            <person name="Macdonald J.P."/>
            <person name="Priest M."/>
            <person name="Orbach M.J."/>
            <person name="Galgiani J.N."/>
            <person name="Kirkland T.N."/>
            <person name="Cole G.T."/>
            <person name="Birren B.W."/>
            <person name="Henn M.R."/>
            <person name="Taylor J.W."/>
            <person name="Rounsley S.D."/>
        </authorList>
    </citation>
    <scope>NUCLEOTIDE SEQUENCE [LARGE SCALE GENOMIC DNA]</scope>
    <source>
        <strain evidence="2">RMSCC 3488</strain>
    </source>
</reference>